<dbReference type="InterPro" id="IPR011009">
    <property type="entry name" value="Kinase-like_dom_sf"/>
</dbReference>
<keyword evidence="1" id="KW-0808">Transferase</keyword>
<dbReference type="SUPFAM" id="SSF48452">
    <property type="entry name" value="TPR-like"/>
    <property type="match status" value="3"/>
</dbReference>
<evidence type="ECO:0000256" key="2">
    <source>
        <dbReference type="ARBA" id="ARBA00022741"/>
    </source>
</evidence>
<dbReference type="Pfam" id="PF13424">
    <property type="entry name" value="TPR_12"/>
    <property type="match status" value="2"/>
</dbReference>
<dbReference type="SMART" id="SM00220">
    <property type="entry name" value="S_TKc"/>
    <property type="match status" value="1"/>
</dbReference>
<dbReference type="Pfam" id="PF00069">
    <property type="entry name" value="Pkinase"/>
    <property type="match status" value="1"/>
</dbReference>
<dbReference type="PROSITE" id="PS50005">
    <property type="entry name" value="TPR"/>
    <property type="match status" value="1"/>
</dbReference>
<dbReference type="InterPro" id="IPR000719">
    <property type="entry name" value="Prot_kinase_dom"/>
</dbReference>
<keyword evidence="9" id="KW-1185">Reference proteome</keyword>
<proteinExistence type="predicted"/>
<accession>A0ABV7J3D5</accession>
<feature type="domain" description="Protein kinase" evidence="7">
    <location>
        <begin position="78"/>
        <end position="351"/>
    </location>
</feature>
<keyword evidence="3" id="KW-0418">Kinase</keyword>
<sequence length="845" mass="93938">MNNQSFLILDEHFQAIIQLPQSEQAKAIDAFASKHPELLNTLQDMLKVHQSEQDSVESAVVSASQMFDEEPPERIGSWRVLNLLGRGGMGDVYLAQRDDGEYERQVAIKLMRSGQQNLRHRFVEERQVLASLQHPNIATLLDGGQWQSDDETVQPYLVMEYVQGEDILSYANKHDLNQRQRLALFLDLCAAVQFAHQRLIVHRDIKPANVLIDDSGQVKLLDFGIAKWIDEDQGHANTGSMTSIMTPQFASPEQLNGGLLTTATDVYALGVLLYHLLSGKGPHELQDKAIGEIANLLHKAQPTPLSQLNPKIDPVIDPILLACCQADPANRYQSVSLLAEDIKRFVHHEPILMKPPGFWQSVRLFCQRNTGGVVAAVAFTAVLSLLLGFHLYRLDIEQSRVLAQVERSDRVSGFMVNLFDRANPMVAQGQAIDPKALLDQGLKEIESELADEPELQTQLYQTIGRAYLKLGKYPDAKAAIEKALAGLDRTEDEDVEQRAGLHLLMADITFNSGSAEDSKHHSTLAKDIVTKRFGQYHRVVATALNNLGVMACNASQFEVCLSHHQQSLAIRTALHGPDHDRVGTAHNYVAMAYDHQGMFDEAIGHYREALRILKLSFGERHPKVIDGHANLAGGLTQAGHTDEAKEHLVVAVKSARQVHAADSPELAGILLMKAFLHNQLEEFAQALPLSEEVLMIERRARGNAHPYVAYDLNLVGRGQLGIGRLDEAEQSYTEAIQIMQAASDQPDYILMTAQQGLGRVYNAKGQFEQAQNILNDTWETRKTMDGPDSWVTVWTRYDLGEAAHGLGDIETARAHWQAVLNHATKAFPPGDPRTVKTQQALHKLE</sequence>
<dbReference type="SUPFAM" id="SSF56112">
    <property type="entry name" value="Protein kinase-like (PK-like)"/>
    <property type="match status" value="1"/>
</dbReference>
<dbReference type="Gene3D" id="3.30.200.20">
    <property type="entry name" value="Phosphorylase Kinase, domain 1"/>
    <property type="match status" value="1"/>
</dbReference>
<dbReference type="Gene3D" id="1.10.510.10">
    <property type="entry name" value="Transferase(Phosphotransferase) domain 1"/>
    <property type="match status" value="1"/>
</dbReference>
<feature type="binding site" evidence="6">
    <location>
        <position position="109"/>
    </location>
    <ligand>
        <name>ATP</name>
        <dbReference type="ChEBI" id="CHEBI:30616"/>
    </ligand>
</feature>
<feature type="repeat" description="TPR" evidence="5">
    <location>
        <begin position="457"/>
        <end position="490"/>
    </location>
</feature>
<dbReference type="CDD" id="cd14014">
    <property type="entry name" value="STKc_PknB_like"/>
    <property type="match status" value="1"/>
</dbReference>
<dbReference type="InterPro" id="IPR008271">
    <property type="entry name" value="Ser/Thr_kinase_AS"/>
</dbReference>
<keyword evidence="5" id="KW-0802">TPR repeat</keyword>
<protein>
    <submittedName>
        <fullName evidence="8">Tetratricopeptide repeat protein</fullName>
    </submittedName>
</protein>
<evidence type="ECO:0000256" key="5">
    <source>
        <dbReference type="PROSITE-ProRule" id="PRU00339"/>
    </source>
</evidence>
<dbReference type="InterPro" id="IPR011717">
    <property type="entry name" value="TPR-4"/>
</dbReference>
<dbReference type="PANTHER" id="PTHR43289">
    <property type="entry name" value="MITOGEN-ACTIVATED PROTEIN KINASE KINASE KINASE 20-RELATED"/>
    <property type="match status" value="1"/>
</dbReference>
<evidence type="ECO:0000256" key="3">
    <source>
        <dbReference type="ARBA" id="ARBA00022777"/>
    </source>
</evidence>
<dbReference type="PANTHER" id="PTHR43289:SF34">
    <property type="entry name" value="SERINE_THREONINE-PROTEIN KINASE YBDM-RELATED"/>
    <property type="match status" value="1"/>
</dbReference>
<dbReference type="Gene3D" id="1.25.40.10">
    <property type="entry name" value="Tetratricopeptide repeat domain"/>
    <property type="match status" value="2"/>
</dbReference>
<dbReference type="InterPro" id="IPR011990">
    <property type="entry name" value="TPR-like_helical_dom_sf"/>
</dbReference>
<organism evidence="8 9">
    <name type="scientific">Marinicella sediminis</name>
    <dbReference type="NCBI Taxonomy" id="1792834"/>
    <lineage>
        <taxon>Bacteria</taxon>
        <taxon>Pseudomonadati</taxon>
        <taxon>Pseudomonadota</taxon>
        <taxon>Gammaproteobacteria</taxon>
        <taxon>Lysobacterales</taxon>
        <taxon>Marinicellaceae</taxon>
        <taxon>Marinicella</taxon>
    </lineage>
</organism>
<evidence type="ECO:0000256" key="1">
    <source>
        <dbReference type="ARBA" id="ARBA00022679"/>
    </source>
</evidence>
<dbReference type="Pfam" id="PF07721">
    <property type="entry name" value="TPR_4"/>
    <property type="match status" value="1"/>
</dbReference>
<dbReference type="SMART" id="SM00028">
    <property type="entry name" value="TPR"/>
    <property type="match status" value="6"/>
</dbReference>
<dbReference type="RefSeq" id="WP_077412813.1">
    <property type="nucleotide sequence ID" value="NZ_JBHRTS010000001.1"/>
</dbReference>
<evidence type="ECO:0000313" key="8">
    <source>
        <dbReference type="EMBL" id="MFC3192650.1"/>
    </source>
</evidence>
<evidence type="ECO:0000256" key="6">
    <source>
        <dbReference type="PROSITE-ProRule" id="PRU10141"/>
    </source>
</evidence>
<dbReference type="Pfam" id="PF13181">
    <property type="entry name" value="TPR_8"/>
    <property type="match status" value="1"/>
</dbReference>
<dbReference type="EMBL" id="JBHRTS010000001">
    <property type="protein sequence ID" value="MFC3192650.1"/>
    <property type="molecule type" value="Genomic_DNA"/>
</dbReference>
<evidence type="ECO:0000259" key="7">
    <source>
        <dbReference type="PROSITE" id="PS50011"/>
    </source>
</evidence>
<dbReference type="Proteomes" id="UP001595533">
    <property type="component" value="Unassembled WGS sequence"/>
</dbReference>
<evidence type="ECO:0000256" key="4">
    <source>
        <dbReference type="ARBA" id="ARBA00022840"/>
    </source>
</evidence>
<dbReference type="PROSITE" id="PS00108">
    <property type="entry name" value="PROTEIN_KINASE_ST"/>
    <property type="match status" value="1"/>
</dbReference>
<dbReference type="PROSITE" id="PS00107">
    <property type="entry name" value="PROTEIN_KINASE_ATP"/>
    <property type="match status" value="1"/>
</dbReference>
<reference evidence="9" key="1">
    <citation type="journal article" date="2019" name="Int. J. Syst. Evol. Microbiol.">
        <title>The Global Catalogue of Microorganisms (GCM) 10K type strain sequencing project: providing services to taxonomists for standard genome sequencing and annotation.</title>
        <authorList>
            <consortium name="The Broad Institute Genomics Platform"/>
            <consortium name="The Broad Institute Genome Sequencing Center for Infectious Disease"/>
            <person name="Wu L."/>
            <person name="Ma J."/>
        </authorList>
    </citation>
    <scope>NUCLEOTIDE SEQUENCE [LARGE SCALE GENOMIC DNA]</scope>
    <source>
        <strain evidence="9">KCTC 42953</strain>
    </source>
</reference>
<dbReference type="InterPro" id="IPR017441">
    <property type="entry name" value="Protein_kinase_ATP_BS"/>
</dbReference>
<dbReference type="PROSITE" id="PS50011">
    <property type="entry name" value="PROTEIN_KINASE_DOM"/>
    <property type="match status" value="1"/>
</dbReference>
<dbReference type="InterPro" id="IPR019734">
    <property type="entry name" value="TPR_rpt"/>
</dbReference>
<comment type="caution">
    <text evidence="8">The sequence shown here is derived from an EMBL/GenBank/DDBJ whole genome shotgun (WGS) entry which is preliminary data.</text>
</comment>
<name>A0ABV7J3D5_9GAMM</name>
<keyword evidence="2 6" id="KW-0547">Nucleotide-binding</keyword>
<evidence type="ECO:0000313" key="9">
    <source>
        <dbReference type="Proteomes" id="UP001595533"/>
    </source>
</evidence>
<keyword evidence="4 6" id="KW-0067">ATP-binding</keyword>
<gene>
    <name evidence="8" type="ORF">ACFODZ_00220</name>
</gene>